<proteinExistence type="predicted"/>
<evidence type="ECO:0000313" key="2">
    <source>
        <dbReference type="EMBL" id="VEI72112.1"/>
    </source>
</evidence>
<protein>
    <recommendedName>
        <fullName evidence="1">HNH nuclease domain-containing protein</fullName>
    </recommendedName>
</protein>
<dbReference type="Proteomes" id="UP000270487">
    <property type="component" value="Chromosome"/>
</dbReference>
<evidence type="ECO:0000259" key="1">
    <source>
        <dbReference type="Pfam" id="PF13391"/>
    </source>
</evidence>
<dbReference type="InterPro" id="IPR003615">
    <property type="entry name" value="HNH_nuc"/>
</dbReference>
<feature type="domain" description="HNH nuclease" evidence="1">
    <location>
        <begin position="306"/>
        <end position="351"/>
    </location>
</feature>
<name>A0A3S5F2Q5_SERFO</name>
<gene>
    <name evidence="2" type="ORF">NCTC13193_03571</name>
</gene>
<organism evidence="2 3">
    <name type="scientific">Serratia fonticola</name>
    <dbReference type="NCBI Taxonomy" id="47917"/>
    <lineage>
        <taxon>Bacteria</taxon>
        <taxon>Pseudomonadati</taxon>
        <taxon>Pseudomonadota</taxon>
        <taxon>Gammaproteobacteria</taxon>
        <taxon>Enterobacterales</taxon>
        <taxon>Yersiniaceae</taxon>
        <taxon>Serratia</taxon>
    </lineage>
</organism>
<reference evidence="2 3" key="1">
    <citation type="submission" date="2018-12" db="EMBL/GenBank/DDBJ databases">
        <authorList>
            <consortium name="Pathogen Informatics"/>
        </authorList>
    </citation>
    <scope>NUCLEOTIDE SEQUENCE [LARGE SCALE GENOMIC DNA]</scope>
    <source>
        <strain evidence="2 3">NCTC13193</strain>
    </source>
</reference>
<dbReference type="Pfam" id="PF13391">
    <property type="entry name" value="HNH_2"/>
    <property type="match status" value="1"/>
</dbReference>
<dbReference type="EMBL" id="LR134492">
    <property type="protein sequence ID" value="VEI72112.1"/>
    <property type="molecule type" value="Genomic_DNA"/>
</dbReference>
<evidence type="ECO:0000313" key="3">
    <source>
        <dbReference type="Proteomes" id="UP000270487"/>
    </source>
</evidence>
<sequence length="387" mass="44414">MSDEIDNELFERNYDALLIALSKQYPTMIATGVNVHLTGWLRYWAAHDRFNAADANEKICELEEYYRANFVVEAPPEPPRNKSLDIKELREAMNDRNEANRLRMLQLGNRVPFMDADEEAIWQAVEERRRFEKEESDRGYAIEKASRDFSKVALRPDNPTLPPTSEQLWLSNLLEDIRRDFAHWCIRNSLLPVRKNWSLYVEAMPQQSPHWKDKSVVASADTNDQLTSQQDSINKRDFLASAGWSDEEISGIDDSQTAREYDDEFARQALNSPHYDSLNTKYSRIRIRPAQGRFRAEVLRNWGDACAITGQKLVVEACHIIAHAEGGASTIENGVALAVDLHRLLDSGHLLLVDGKVLMSDEARREPRYADLHENELRTPCKPVMFG</sequence>
<accession>A0A3S5F2Q5</accession>
<dbReference type="AlphaFoldDB" id="A0A3S5F2Q5"/>